<evidence type="ECO:0000256" key="1">
    <source>
        <dbReference type="ARBA" id="ARBA00004173"/>
    </source>
</evidence>
<organism evidence="9 10">
    <name type="scientific">Scylla paramamosain</name>
    <name type="common">Mud crab</name>
    <dbReference type="NCBI Taxonomy" id="85552"/>
    <lineage>
        <taxon>Eukaryota</taxon>
        <taxon>Metazoa</taxon>
        <taxon>Ecdysozoa</taxon>
        <taxon>Arthropoda</taxon>
        <taxon>Crustacea</taxon>
        <taxon>Multicrustacea</taxon>
        <taxon>Malacostraca</taxon>
        <taxon>Eumalacostraca</taxon>
        <taxon>Eucarida</taxon>
        <taxon>Decapoda</taxon>
        <taxon>Pleocyemata</taxon>
        <taxon>Brachyura</taxon>
        <taxon>Eubrachyura</taxon>
        <taxon>Portunoidea</taxon>
        <taxon>Portunidae</taxon>
        <taxon>Portuninae</taxon>
        <taxon>Scylla</taxon>
    </lineage>
</organism>
<comment type="catalytic activity">
    <reaction evidence="6 7">
        <text>L-arginyl-[protein] + 2 S-adenosyl-L-methionine = N(omega),N(omega)'-dimethyl-L-arginyl-[protein] + 2 S-adenosyl-L-homocysteine + 2 H(+)</text>
        <dbReference type="Rhea" id="RHEA:48108"/>
        <dbReference type="Rhea" id="RHEA-COMP:10532"/>
        <dbReference type="Rhea" id="RHEA-COMP:11992"/>
        <dbReference type="ChEBI" id="CHEBI:15378"/>
        <dbReference type="ChEBI" id="CHEBI:29965"/>
        <dbReference type="ChEBI" id="CHEBI:57856"/>
        <dbReference type="ChEBI" id="CHEBI:59789"/>
        <dbReference type="ChEBI" id="CHEBI:88221"/>
        <dbReference type="EC" id="2.1.1.320"/>
    </reaction>
</comment>
<evidence type="ECO:0000256" key="8">
    <source>
        <dbReference type="SAM" id="SignalP"/>
    </source>
</evidence>
<dbReference type="SUPFAM" id="SSF53335">
    <property type="entry name" value="S-adenosyl-L-methionine-dependent methyltransferases"/>
    <property type="match status" value="1"/>
</dbReference>
<proteinExistence type="inferred from homology"/>
<keyword evidence="3 7" id="KW-0489">Methyltransferase</keyword>
<dbReference type="EMBL" id="JARAKH010000154">
    <property type="protein sequence ID" value="KAK8375002.1"/>
    <property type="molecule type" value="Genomic_DNA"/>
</dbReference>
<dbReference type="Pfam" id="PF02636">
    <property type="entry name" value="Methyltransf_28"/>
    <property type="match status" value="2"/>
</dbReference>
<dbReference type="PANTHER" id="PTHR12049:SF7">
    <property type="entry name" value="PROTEIN ARGININE METHYLTRANSFERASE NDUFAF7, MITOCHONDRIAL"/>
    <property type="match status" value="1"/>
</dbReference>
<accession>A0AAW0SJV3</accession>
<sequence length="515" mass="56916">MFCGTSQTFVSLLVRCLGRRCFTLVVDAASSPGSSGAKIRIGDFSACCAPPLKLPANPQQGCLNNNKTRIRTSSSSAFLLVLQDSSLAMMRQLDWFGFRGRKSCVGQLLVLPQVTKLLAERSLGNGCHKRLLATSPFTATHSPQSSKSPETPLLKQLQSRIKFSGPLTIHDYMKEVLINPISGYYSTGKDMFGTHGDYITSPEISPMFGEMVAIWIISEWYKLGSPQPLQLVEFGPGRGTLMHDVLVVLKNFGLYGDNLSVQLIEVSEELSVKQEKKLCNGVSSNKEQCQDELYYKTSTTSTGSPKTKEGWREILIDMDEGDGPHHLRYVLSNNPTPATKIFTEPEDTRECIEVSPEAAVLCKELASRIEEDGGIALIIDYGHNGVDTDTFRAFKNHKQHDPLSEPGTADLTADVDFDFLKKQVKEKLVTFGPVTQLHNLMKQCKPEEKKNLISGFRMLTEPKQMGEKFKQVTRRGGRVEGELSESGGGEEGYCGIERVVQAADRPITEGLTDDF</sequence>
<keyword evidence="8" id="KW-0732">Signal</keyword>
<dbReference type="PANTHER" id="PTHR12049">
    <property type="entry name" value="PROTEIN ARGININE METHYLTRANSFERASE NDUFAF7, MITOCHONDRIAL"/>
    <property type="match status" value="1"/>
</dbReference>
<keyword evidence="5 7" id="KW-0496">Mitochondrion</keyword>
<evidence type="ECO:0000256" key="6">
    <source>
        <dbReference type="ARBA" id="ARBA00048612"/>
    </source>
</evidence>
<dbReference type="EC" id="2.1.1.320" evidence="7"/>
<dbReference type="GO" id="GO:0005739">
    <property type="term" value="C:mitochondrion"/>
    <property type="evidence" value="ECO:0007669"/>
    <property type="project" value="UniProtKB-SubCell"/>
</dbReference>
<dbReference type="InterPro" id="IPR038375">
    <property type="entry name" value="NDUFAF7_sf"/>
</dbReference>
<dbReference type="Gene3D" id="3.40.50.12710">
    <property type="match status" value="2"/>
</dbReference>
<evidence type="ECO:0000256" key="7">
    <source>
        <dbReference type="RuleBase" id="RU364114"/>
    </source>
</evidence>
<dbReference type="Proteomes" id="UP001487740">
    <property type="component" value="Unassembled WGS sequence"/>
</dbReference>
<feature type="signal peptide" evidence="8">
    <location>
        <begin position="1"/>
        <end position="18"/>
    </location>
</feature>
<dbReference type="GO" id="GO:0032259">
    <property type="term" value="P:methylation"/>
    <property type="evidence" value="ECO:0007669"/>
    <property type="project" value="UniProtKB-KW"/>
</dbReference>
<dbReference type="InterPro" id="IPR029063">
    <property type="entry name" value="SAM-dependent_MTases_sf"/>
</dbReference>
<evidence type="ECO:0000256" key="4">
    <source>
        <dbReference type="ARBA" id="ARBA00022679"/>
    </source>
</evidence>
<evidence type="ECO:0000256" key="5">
    <source>
        <dbReference type="ARBA" id="ARBA00023128"/>
    </source>
</evidence>
<keyword evidence="4 7" id="KW-0808">Transferase</keyword>
<protein>
    <recommendedName>
        <fullName evidence="7">Protein arginine methyltransferase NDUFAF7</fullName>
        <ecNumber evidence="7">2.1.1.320</ecNumber>
    </recommendedName>
</protein>
<comment type="function">
    <text evidence="7">Arginine methyltransferase involved in the assembly or stability of mitochondrial NADH:ubiquinone oxidoreductase complex (complex I).</text>
</comment>
<evidence type="ECO:0000256" key="2">
    <source>
        <dbReference type="ARBA" id="ARBA00005891"/>
    </source>
</evidence>
<dbReference type="InterPro" id="IPR003788">
    <property type="entry name" value="NDUFAF7"/>
</dbReference>
<feature type="chain" id="PRO_5043699053" description="Protein arginine methyltransferase NDUFAF7" evidence="8">
    <location>
        <begin position="19"/>
        <end position="515"/>
    </location>
</feature>
<dbReference type="GO" id="GO:0035243">
    <property type="term" value="F:protein-arginine omega-N symmetric methyltransferase activity"/>
    <property type="evidence" value="ECO:0007669"/>
    <property type="project" value="UniProtKB-EC"/>
</dbReference>
<name>A0AAW0SJV3_SCYPA</name>
<comment type="subcellular location">
    <subcellularLocation>
        <location evidence="1 7">Mitochondrion</location>
    </subcellularLocation>
</comment>
<dbReference type="AlphaFoldDB" id="A0AAW0SJV3"/>
<reference evidence="9 10" key="1">
    <citation type="submission" date="2023-03" db="EMBL/GenBank/DDBJ databases">
        <title>High-quality genome of Scylla paramamosain provides insights in environmental adaptation.</title>
        <authorList>
            <person name="Zhang L."/>
        </authorList>
    </citation>
    <scope>NUCLEOTIDE SEQUENCE [LARGE SCALE GENOMIC DNA]</scope>
    <source>
        <strain evidence="9">LZ_2023a</strain>
        <tissue evidence="9">Muscle</tissue>
    </source>
</reference>
<evidence type="ECO:0000256" key="3">
    <source>
        <dbReference type="ARBA" id="ARBA00022603"/>
    </source>
</evidence>
<comment type="caution">
    <text evidence="9">The sequence shown here is derived from an EMBL/GenBank/DDBJ whole genome shotgun (WGS) entry which is preliminary data.</text>
</comment>
<evidence type="ECO:0000313" key="10">
    <source>
        <dbReference type="Proteomes" id="UP001487740"/>
    </source>
</evidence>
<gene>
    <name evidence="9" type="ORF">O3P69_010967</name>
</gene>
<keyword evidence="10" id="KW-1185">Reference proteome</keyword>
<dbReference type="GO" id="GO:0032981">
    <property type="term" value="P:mitochondrial respiratory chain complex I assembly"/>
    <property type="evidence" value="ECO:0007669"/>
    <property type="project" value="TreeGrafter"/>
</dbReference>
<evidence type="ECO:0000313" key="9">
    <source>
        <dbReference type="EMBL" id="KAK8375002.1"/>
    </source>
</evidence>
<comment type="similarity">
    <text evidence="2 7">Belongs to the NDUFAF7 family.</text>
</comment>